<evidence type="ECO:0000313" key="2">
    <source>
        <dbReference type="Proteomes" id="UP000724584"/>
    </source>
</evidence>
<accession>A0ACB7NXG5</accession>
<name>A0ACB7NXG5_9PEZI</name>
<organism evidence="1 2">
    <name type="scientific">Chaetomium tenue</name>
    <dbReference type="NCBI Taxonomy" id="1854479"/>
    <lineage>
        <taxon>Eukaryota</taxon>
        <taxon>Fungi</taxon>
        <taxon>Dikarya</taxon>
        <taxon>Ascomycota</taxon>
        <taxon>Pezizomycotina</taxon>
        <taxon>Sordariomycetes</taxon>
        <taxon>Sordariomycetidae</taxon>
        <taxon>Sordariales</taxon>
        <taxon>Chaetomiaceae</taxon>
        <taxon>Chaetomium</taxon>
    </lineage>
</organism>
<comment type="caution">
    <text evidence="1">The sequence shown here is derived from an EMBL/GenBank/DDBJ whole genome shotgun (WGS) entry which is preliminary data.</text>
</comment>
<reference evidence="1 2" key="1">
    <citation type="journal article" date="2021" name="Nat. Commun.">
        <title>Genetic determinants of endophytism in the Arabidopsis root mycobiome.</title>
        <authorList>
            <person name="Mesny F."/>
            <person name="Miyauchi S."/>
            <person name="Thiergart T."/>
            <person name="Pickel B."/>
            <person name="Atanasova L."/>
            <person name="Karlsson M."/>
            <person name="Huettel B."/>
            <person name="Barry K.W."/>
            <person name="Haridas S."/>
            <person name="Chen C."/>
            <person name="Bauer D."/>
            <person name="Andreopoulos W."/>
            <person name="Pangilinan J."/>
            <person name="LaButti K."/>
            <person name="Riley R."/>
            <person name="Lipzen A."/>
            <person name="Clum A."/>
            <person name="Drula E."/>
            <person name="Henrissat B."/>
            <person name="Kohler A."/>
            <person name="Grigoriev I.V."/>
            <person name="Martin F.M."/>
            <person name="Hacquard S."/>
        </authorList>
    </citation>
    <scope>NUCLEOTIDE SEQUENCE [LARGE SCALE GENOMIC DNA]</scope>
    <source>
        <strain evidence="1 2">MPI-SDFR-AT-0079</strain>
    </source>
</reference>
<keyword evidence="2" id="KW-1185">Reference proteome</keyword>
<gene>
    <name evidence="1" type="ORF">F5144DRAFT_586597</name>
</gene>
<protein>
    <submittedName>
        <fullName evidence="1">Kinase-like domain-containing protein</fullName>
    </submittedName>
</protein>
<sequence>MDENLDDLVAAANLETEFSLGYVKHRFHDGALTPPTREEIWDIRAEIGRGASGVVRKEERRLDIPQEPQLRAVKQMSKRQADDGSTWTYRDELAAVVKFSQPQFYPHFVSIFGWFENETSIFIAMEYLPSGDLERFRGSSGPFSELDTSYIVKQLIKGVRHMHENGFTHRDLKPANILIASTAPIWQVKIADFGISKQAVQGATRQYTANMFGTMGYAAPEALGYFDEDDATITYTISVDIWAVGTIALALLLGRDVFPRQGDLSRYVNQQRALDFTREEGGELSDSCRDFVTRMLAPHPVTRPTAIAALAHPWLKQAVPPPPPLDNDAEVHSSQHTSEGDSVSPPTAHRIKEESPLRQYTRYSPYARKQTTPPDTKPTIKLETKDTAKLELYPTRDSASIERINNFLSLDNALLTPKLRTVLSPENRYFVLRSDNATDIETSAAHDVWTSSPRVNKILDKAYALSGGHVVMLFSVVLSRKFCGIARMTSPLDWDNTDPHWVEDVWQGRFTMEWLSLVELPFDGVKHVPVKESTPGFRAISCYDGTQISRGSAWELFRAYSAEERRQQL</sequence>
<evidence type="ECO:0000313" key="1">
    <source>
        <dbReference type="EMBL" id="KAH6617484.1"/>
    </source>
</evidence>
<dbReference type="Proteomes" id="UP000724584">
    <property type="component" value="Unassembled WGS sequence"/>
</dbReference>
<proteinExistence type="predicted"/>
<dbReference type="EMBL" id="JAGIZQ010000007">
    <property type="protein sequence ID" value="KAH6617484.1"/>
    <property type="molecule type" value="Genomic_DNA"/>
</dbReference>